<reference evidence="1 2" key="1">
    <citation type="submission" date="2016-11" db="EMBL/GenBank/DDBJ databases">
        <authorList>
            <person name="Jaros S."/>
            <person name="Januszkiewicz K."/>
            <person name="Wedrychowicz H."/>
        </authorList>
    </citation>
    <scope>NUCLEOTIDE SEQUENCE [LARGE SCALE GENOMIC DNA]</scope>
    <source>
        <strain evidence="1 2">NF2</strain>
    </source>
</reference>
<proteinExistence type="predicted"/>
<name>A0A220MLB7_9BACL</name>
<sequence length="75" mass="8728">MTRFENFSDSKEASTKKSIPKYGFQTLFPSNLVKLFVRFCIEDVLGGYVYLDNGIALQVYDFLLFIKIYLHAHIL</sequence>
<organism evidence="1 2">
    <name type="scientific">Brevibacillus formosus</name>
    <dbReference type="NCBI Taxonomy" id="54913"/>
    <lineage>
        <taxon>Bacteria</taxon>
        <taxon>Bacillati</taxon>
        <taxon>Bacillota</taxon>
        <taxon>Bacilli</taxon>
        <taxon>Bacillales</taxon>
        <taxon>Paenibacillaceae</taxon>
        <taxon>Brevibacillus</taxon>
    </lineage>
</organism>
<dbReference type="Proteomes" id="UP000197781">
    <property type="component" value="Chromosome"/>
</dbReference>
<dbReference type="KEGG" id="bfm:BP422_19645"/>
<gene>
    <name evidence="1" type="ORF">BP422_19645</name>
</gene>
<protein>
    <submittedName>
        <fullName evidence="1">Uncharacterized protein</fullName>
    </submittedName>
</protein>
<evidence type="ECO:0000313" key="2">
    <source>
        <dbReference type="Proteomes" id="UP000197781"/>
    </source>
</evidence>
<dbReference type="EMBL" id="CP018145">
    <property type="protein sequence ID" value="ASJ55565.1"/>
    <property type="molecule type" value="Genomic_DNA"/>
</dbReference>
<evidence type="ECO:0000313" key="1">
    <source>
        <dbReference type="EMBL" id="ASJ55565.1"/>
    </source>
</evidence>
<accession>A0A220MLB7</accession>
<dbReference type="AlphaFoldDB" id="A0A220MLB7"/>